<evidence type="ECO:0000313" key="1">
    <source>
        <dbReference type="EMBL" id="RCW32523.1"/>
    </source>
</evidence>
<reference evidence="1 2" key="1">
    <citation type="submission" date="2018-07" db="EMBL/GenBank/DDBJ databases">
        <title>Freshwater and sediment microbial communities from various areas in North America, analyzing microbe dynamics in response to fracking.</title>
        <authorList>
            <person name="Lamendella R."/>
        </authorList>
    </citation>
    <scope>NUCLEOTIDE SEQUENCE [LARGE SCALE GENOMIC DNA]</scope>
    <source>
        <strain evidence="1 2">160A</strain>
    </source>
</reference>
<sequence>MHKLAIKLYHLTLHYIHPYILTNPHTSDSAELKNQRILGCCKNSLFLREKTDFNKKIKFRGIKTE</sequence>
<evidence type="ECO:0000313" key="2">
    <source>
        <dbReference type="Proteomes" id="UP000252733"/>
    </source>
</evidence>
<protein>
    <submittedName>
        <fullName evidence="1">Uncharacterized protein</fullName>
    </submittedName>
</protein>
<organism evidence="1 2">
    <name type="scientific">Marinilabilia salmonicolor</name>
    <dbReference type="NCBI Taxonomy" id="989"/>
    <lineage>
        <taxon>Bacteria</taxon>
        <taxon>Pseudomonadati</taxon>
        <taxon>Bacteroidota</taxon>
        <taxon>Bacteroidia</taxon>
        <taxon>Marinilabiliales</taxon>
        <taxon>Marinilabiliaceae</taxon>
        <taxon>Marinilabilia</taxon>
    </lineage>
</organism>
<dbReference type="Proteomes" id="UP000252733">
    <property type="component" value="Unassembled WGS sequence"/>
</dbReference>
<proteinExistence type="predicted"/>
<keyword evidence="2" id="KW-1185">Reference proteome</keyword>
<comment type="caution">
    <text evidence="1">The sequence shown here is derived from an EMBL/GenBank/DDBJ whole genome shotgun (WGS) entry which is preliminary data.</text>
</comment>
<gene>
    <name evidence="1" type="ORF">DFO77_11568</name>
</gene>
<accession>A0A368UV29</accession>
<dbReference type="EMBL" id="QPIZ01000015">
    <property type="protein sequence ID" value="RCW32523.1"/>
    <property type="molecule type" value="Genomic_DNA"/>
</dbReference>
<dbReference type="AlphaFoldDB" id="A0A368UV29"/>
<name>A0A368UV29_9BACT</name>